<evidence type="ECO:0000313" key="1">
    <source>
        <dbReference type="EMBL" id="AZI20429.1"/>
    </source>
</evidence>
<dbReference type="EMBL" id="CP034171">
    <property type="protein sequence ID" value="AZI20429.1"/>
    <property type="molecule type" value="Genomic_DNA"/>
</dbReference>
<proteinExistence type="predicted"/>
<evidence type="ECO:0000313" key="2">
    <source>
        <dbReference type="Proteomes" id="UP000282297"/>
    </source>
</evidence>
<reference evidence="2" key="1">
    <citation type="submission" date="2018-11" db="EMBL/GenBank/DDBJ databases">
        <title>Proposal to divide the Flavobacteriaceae and reorganize its genera based on Amino Acid Identity values calculated from whole genome sequences.</title>
        <authorList>
            <person name="Nicholson A.C."/>
            <person name="Gulvik C.A."/>
            <person name="Whitney A.M."/>
            <person name="Humrighouse B.W."/>
            <person name="Bell M."/>
            <person name="Holmes B."/>
            <person name="Steigerwalt A.B."/>
            <person name="Villarma A."/>
            <person name="Sheth M."/>
            <person name="Batra D."/>
            <person name="Pryor J."/>
            <person name="Bernardet J.-F."/>
            <person name="Hugo C."/>
            <person name="Kampfer P."/>
            <person name="Newman J.D."/>
            <person name="McQuiston J.R."/>
        </authorList>
    </citation>
    <scope>NUCLEOTIDE SEQUENCE [LARGE SCALE GENOMIC DNA]</scope>
    <source>
        <strain evidence="2">H4753</strain>
    </source>
</reference>
<sequence length="59" mass="6665">MLERWQSGQRESDGRSIFFADRNTAVRGAEVHSLPLNFPLKKAGYVLQAHGNFGTELFN</sequence>
<dbReference type="AlphaFoldDB" id="A0A3G8WIP6"/>
<dbReference type="Proteomes" id="UP000282297">
    <property type="component" value="Chromosome"/>
</dbReference>
<accession>A0A3G8WIP6</accession>
<dbReference type="RefSeq" id="WP_124784633.1">
    <property type="nucleotide sequence ID" value="NZ_CP034171.1"/>
</dbReference>
<gene>
    <name evidence="1" type="ORF">EIH08_06640</name>
</gene>
<protein>
    <submittedName>
        <fullName evidence="1">Uncharacterized protein</fullName>
    </submittedName>
</protein>
<name>A0A3G8WIP6_9FLAO</name>
<organism evidence="1 2">
    <name type="scientific">Chryseobacterium taklimakanense</name>
    <dbReference type="NCBI Taxonomy" id="536441"/>
    <lineage>
        <taxon>Bacteria</taxon>
        <taxon>Pseudomonadati</taxon>
        <taxon>Bacteroidota</taxon>
        <taxon>Flavobacteriia</taxon>
        <taxon>Flavobacteriales</taxon>
        <taxon>Weeksellaceae</taxon>
        <taxon>Chryseobacterium group</taxon>
        <taxon>Chryseobacterium</taxon>
    </lineage>
</organism>